<dbReference type="Proteomes" id="UP000198362">
    <property type="component" value="Unassembled WGS sequence"/>
</dbReference>
<dbReference type="Gene3D" id="3.40.30.10">
    <property type="entry name" value="Glutaredoxin"/>
    <property type="match status" value="1"/>
</dbReference>
<keyword evidence="4" id="KW-0413">Isomerase</keyword>
<reference evidence="4 5" key="1">
    <citation type="submission" date="2017-06" db="EMBL/GenBank/DDBJ databases">
        <authorList>
            <person name="Kim H.J."/>
            <person name="Triplett B.A."/>
        </authorList>
    </citation>
    <scope>NUCLEOTIDE SEQUENCE [LARGE SCALE GENOMIC DNA]</scope>
    <source>
        <strain evidence="4 5">CGMCC 4.5593</strain>
    </source>
</reference>
<dbReference type="InterPro" id="IPR013766">
    <property type="entry name" value="Thioredoxin_domain"/>
</dbReference>
<accession>A0A239NE36</accession>
<dbReference type="PROSITE" id="PS51352">
    <property type="entry name" value="THIOREDOXIN_2"/>
    <property type="match status" value="1"/>
</dbReference>
<feature type="transmembrane region" description="Helical" evidence="2">
    <location>
        <begin position="6"/>
        <end position="25"/>
    </location>
</feature>
<gene>
    <name evidence="4" type="ORF">SAMN05421812_108129</name>
</gene>
<dbReference type="AlphaFoldDB" id="A0A239NE36"/>
<name>A0A239NE36_9ACTN</name>
<dbReference type="EMBL" id="FZPH01000008">
    <property type="protein sequence ID" value="SNT52409.1"/>
    <property type="molecule type" value="Genomic_DNA"/>
</dbReference>
<evidence type="ECO:0000313" key="4">
    <source>
        <dbReference type="EMBL" id="SNT52409.1"/>
    </source>
</evidence>
<feature type="domain" description="Thioredoxin" evidence="3">
    <location>
        <begin position="161"/>
        <end position="275"/>
    </location>
</feature>
<keyword evidence="5" id="KW-1185">Reference proteome</keyword>
<feature type="compositionally biased region" description="Basic and acidic residues" evidence="1">
    <location>
        <begin position="43"/>
        <end position="64"/>
    </location>
</feature>
<proteinExistence type="predicted"/>
<sequence>MGSSAVTGLVVAAAVLVVATVFGVWRNRHDGRLRPVAAGAVARDTDTRASGGREHLTATSHDRSAAVGSNAPASGHNGGPGSADGREAGLAGGSAAGLADGHDAGLAGGSGVGFAGGSRVGSVDGLGAGSVDGHDAGLAGVGGSVPAESVTSGALALPSDDRPATLATDSTHPAVDRTLLDLGVDPATPVTLLQFSSAFCAPCRVTRRVLADVAAMVDGVTHLEVDAESHLDAVRALDIWRTPTTLIVAGGRVVQRASGVPAKAQVVAAVAPMIDQAER</sequence>
<evidence type="ECO:0000259" key="3">
    <source>
        <dbReference type="PROSITE" id="PS51352"/>
    </source>
</evidence>
<protein>
    <submittedName>
        <fullName evidence="4">Thiol-disulfide isomerase or thioredoxin</fullName>
    </submittedName>
</protein>
<dbReference type="InterPro" id="IPR036249">
    <property type="entry name" value="Thioredoxin-like_sf"/>
</dbReference>
<feature type="region of interest" description="Disordered" evidence="1">
    <location>
        <begin position="40"/>
        <end position="94"/>
    </location>
</feature>
<keyword evidence="2" id="KW-1133">Transmembrane helix</keyword>
<keyword evidence="2" id="KW-0472">Membrane</keyword>
<dbReference type="GO" id="GO:0016853">
    <property type="term" value="F:isomerase activity"/>
    <property type="evidence" value="ECO:0007669"/>
    <property type="project" value="UniProtKB-KW"/>
</dbReference>
<dbReference type="SUPFAM" id="SSF52833">
    <property type="entry name" value="Thioredoxin-like"/>
    <property type="match status" value="1"/>
</dbReference>
<dbReference type="RefSeq" id="WP_245871089.1">
    <property type="nucleotide sequence ID" value="NZ_FZPH01000008.1"/>
</dbReference>
<dbReference type="CDD" id="cd02947">
    <property type="entry name" value="TRX_family"/>
    <property type="match status" value="1"/>
</dbReference>
<keyword evidence="2" id="KW-0812">Transmembrane</keyword>
<evidence type="ECO:0000313" key="5">
    <source>
        <dbReference type="Proteomes" id="UP000198362"/>
    </source>
</evidence>
<dbReference type="Pfam" id="PF00085">
    <property type="entry name" value="Thioredoxin"/>
    <property type="match status" value="1"/>
</dbReference>
<organism evidence="4 5">
    <name type="scientific">Asanoa hainanensis</name>
    <dbReference type="NCBI Taxonomy" id="560556"/>
    <lineage>
        <taxon>Bacteria</taxon>
        <taxon>Bacillati</taxon>
        <taxon>Actinomycetota</taxon>
        <taxon>Actinomycetes</taxon>
        <taxon>Micromonosporales</taxon>
        <taxon>Micromonosporaceae</taxon>
        <taxon>Asanoa</taxon>
    </lineage>
</organism>
<evidence type="ECO:0000256" key="1">
    <source>
        <dbReference type="SAM" id="MobiDB-lite"/>
    </source>
</evidence>
<evidence type="ECO:0000256" key="2">
    <source>
        <dbReference type="SAM" id="Phobius"/>
    </source>
</evidence>